<evidence type="ECO:0000313" key="4">
    <source>
        <dbReference type="Proteomes" id="UP000232875"/>
    </source>
</evidence>
<dbReference type="InterPro" id="IPR010987">
    <property type="entry name" value="Glutathione-S-Trfase_C-like"/>
</dbReference>
<dbReference type="OrthoDB" id="2309723at2759"/>
<evidence type="ECO:0000259" key="2">
    <source>
        <dbReference type="PROSITE" id="PS50405"/>
    </source>
</evidence>
<dbReference type="STRING" id="2020962.A0A2N1JAX7"/>
<dbReference type="Gene3D" id="3.40.30.10">
    <property type="entry name" value="Glutaredoxin"/>
    <property type="match status" value="1"/>
</dbReference>
<dbReference type="Pfam" id="PF13409">
    <property type="entry name" value="GST_N_2"/>
    <property type="match status" value="1"/>
</dbReference>
<dbReference type="InterPro" id="IPR036282">
    <property type="entry name" value="Glutathione-S-Trfase_C_sf"/>
</dbReference>
<dbReference type="EMBL" id="KZ454991">
    <property type="protein sequence ID" value="PKI83705.1"/>
    <property type="molecule type" value="Genomic_DNA"/>
</dbReference>
<proteinExistence type="predicted"/>
<gene>
    <name evidence="3" type="primary">ECM4</name>
    <name evidence="3" type="ORF">MVES_002482</name>
</gene>
<dbReference type="SFLD" id="SFLDG01206">
    <property type="entry name" value="Xi.1"/>
    <property type="match status" value="1"/>
</dbReference>
<protein>
    <submittedName>
        <fullName evidence="3">Ecm4p</fullName>
    </submittedName>
</protein>
<dbReference type="CDD" id="cd03190">
    <property type="entry name" value="GST_C_Omega_like"/>
    <property type="match status" value="1"/>
</dbReference>
<dbReference type="GO" id="GO:0005737">
    <property type="term" value="C:cytoplasm"/>
    <property type="evidence" value="ECO:0007669"/>
    <property type="project" value="TreeGrafter"/>
</dbReference>
<dbReference type="Pfam" id="PF13410">
    <property type="entry name" value="GST_C_2"/>
    <property type="match status" value="1"/>
</dbReference>
<dbReference type="AlphaFoldDB" id="A0A2N1JAX7"/>
<dbReference type="InterPro" id="IPR047047">
    <property type="entry name" value="GST_Omega-like_C"/>
</dbReference>
<dbReference type="InterPro" id="IPR016639">
    <property type="entry name" value="GST_Omega/GSH"/>
</dbReference>
<dbReference type="GO" id="GO:0004364">
    <property type="term" value="F:glutathione transferase activity"/>
    <property type="evidence" value="ECO:0007669"/>
    <property type="project" value="InterPro"/>
</dbReference>
<sequence>MSSHSNDNKKAFAAPDGKYKRQVSAFRDVVEKGGKFEPEIGRYKLIVSYACPWAHRALIVRKLKKMDQVPDLLPLTVVNTFLGAKGWSLEDPDTDRINIRGTGNNISGREKWHYLRDFYLAADPNYQQRPTVPVFWDNKLGTIVNNESAEMIRFMNNCFDEFLPEDVRGVTYYPEDLRPEIDDFHSWVYPNINNGVYRSGFATTEEAYSEAAEQVFEALDRADALLQGKRYVLGDRLTEADIRLYTTIVRFDPVYFGHFKCNAAELRSPRFTNLHNWLRKLYWLDPAFNETTDFASIKAHYYASHVLINPTGIRTDGASTEGHGAEVEHLAEKVSKRNDKRPETQQVRTGDMLELFGLMPLYDRAVRPYQRPEPSNPPTMPGSEPDSVPKKDGEQKRLTLPKTFVHYVEDLPVRPPKRTGAMRHQRELTQLLMKPEYTYTPIVPFDQDTLQSAFTVDPGSQPALGIDTSLLEADELDANAAKKKKHALPDQTEPPKKRVVLISKKKRL</sequence>
<dbReference type="PANTHER" id="PTHR32419:SF6">
    <property type="entry name" value="GLUTATHIONE S-TRANSFERASE OMEGA-LIKE 1-RELATED"/>
    <property type="match status" value="1"/>
</dbReference>
<organism evidence="3 4">
    <name type="scientific">Malassezia vespertilionis</name>
    <dbReference type="NCBI Taxonomy" id="2020962"/>
    <lineage>
        <taxon>Eukaryota</taxon>
        <taxon>Fungi</taxon>
        <taxon>Dikarya</taxon>
        <taxon>Basidiomycota</taxon>
        <taxon>Ustilaginomycotina</taxon>
        <taxon>Malasseziomycetes</taxon>
        <taxon>Malasseziales</taxon>
        <taxon>Malasseziaceae</taxon>
        <taxon>Malassezia</taxon>
    </lineage>
</organism>
<accession>A0A2N1JAX7</accession>
<reference evidence="3 4" key="1">
    <citation type="submission" date="2017-10" db="EMBL/GenBank/DDBJ databases">
        <title>A novel species of cold-tolerant Malassezia isolated from bats.</title>
        <authorList>
            <person name="Lorch J.M."/>
            <person name="Palmer J.M."/>
            <person name="Vanderwolf K.J."/>
            <person name="Schmidt K.Z."/>
            <person name="Verant M.L."/>
            <person name="Weller T.J."/>
            <person name="Blehert D.S."/>
        </authorList>
    </citation>
    <scope>NUCLEOTIDE SEQUENCE [LARGE SCALE GENOMIC DNA]</scope>
    <source>
        <strain evidence="3 4">NWHC:44797-103</strain>
    </source>
</reference>
<dbReference type="Proteomes" id="UP000232875">
    <property type="component" value="Unassembled WGS sequence"/>
</dbReference>
<feature type="region of interest" description="Disordered" evidence="1">
    <location>
        <begin position="368"/>
        <end position="394"/>
    </location>
</feature>
<dbReference type="InterPro" id="IPR040079">
    <property type="entry name" value="Glutathione_S-Trfase"/>
</dbReference>
<name>A0A2N1JAX7_9BASI</name>
<dbReference type="InterPro" id="IPR004045">
    <property type="entry name" value="Glutathione_S-Trfase_N"/>
</dbReference>
<feature type="region of interest" description="Disordered" evidence="1">
    <location>
        <begin position="481"/>
        <end position="508"/>
    </location>
</feature>
<dbReference type="SFLD" id="SFLDG01148">
    <property type="entry name" value="Xi_(cytGST)"/>
    <property type="match status" value="1"/>
</dbReference>
<dbReference type="PROSITE" id="PS50405">
    <property type="entry name" value="GST_CTER"/>
    <property type="match status" value="1"/>
</dbReference>
<dbReference type="Gene3D" id="1.20.1050.10">
    <property type="match status" value="1"/>
</dbReference>
<dbReference type="PANTHER" id="PTHR32419">
    <property type="entry name" value="GLUTATHIONYL-HYDROQUINONE REDUCTASE"/>
    <property type="match status" value="1"/>
</dbReference>
<evidence type="ECO:0000313" key="3">
    <source>
        <dbReference type="EMBL" id="PKI83705.1"/>
    </source>
</evidence>
<dbReference type="SFLD" id="SFLDS00019">
    <property type="entry name" value="Glutathione_Transferase_(cytos"/>
    <property type="match status" value="1"/>
</dbReference>
<feature type="compositionally biased region" description="Basic residues" evidence="1">
    <location>
        <begin position="497"/>
        <end position="508"/>
    </location>
</feature>
<dbReference type="SUPFAM" id="SSF52833">
    <property type="entry name" value="Thioredoxin-like"/>
    <property type="match status" value="1"/>
</dbReference>
<dbReference type="SUPFAM" id="SSF47616">
    <property type="entry name" value="GST C-terminal domain-like"/>
    <property type="match status" value="1"/>
</dbReference>
<feature type="domain" description="GST C-terminal" evidence="2">
    <location>
        <begin position="145"/>
        <end position="301"/>
    </location>
</feature>
<dbReference type="InterPro" id="IPR036249">
    <property type="entry name" value="Thioredoxin-like_sf"/>
</dbReference>
<keyword evidence="4" id="KW-1185">Reference proteome</keyword>
<evidence type="ECO:0000256" key="1">
    <source>
        <dbReference type="SAM" id="MobiDB-lite"/>
    </source>
</evidence>